<dbReference type="Pfam" id="PF02752">
    <property type="entry name" value="Arrestin_C"/>
    <property type="match status" value="1"/>
</dbReference>
<dbReference type="RefSeq" id="XP_038076056.1">
    <property type="nucleotide sequence ID" value="XM_038220128.1"/>
</dbReference>
<dbReference type="OrthoDB" id="7785529at2759"/>
<feature type="region of interest" description="Disordered" evidence="2">
    <location>
        <begin position="381"/>
        <end position="409"/>
    </location>
</feature>
<feature type="domain" description="Arrestin C-terminal-like" evidence="3">
    <location>
        <begin position="179"/>
        <end position="310"/>
    </location>
</feature>
<sequence length="409" mass="45169">MTGKLQAFEVIFDGDDVDVFKSGDVIRGYVKLVLRDAKSDVRGIKISFKGKAHTHWSEGSGDNRRSYSGYETYFKEKLVCWGKSKQDVHATKLTLESGEHRFPFSFQIPNKPLPFPFESYHGWIRYKVSCKIDRPWKFDHRTERLFTVIGIPIDLNTMPSARYPVRDQSSQTVCCLCCASGPVLTKASTDKSAYVPGESIFVSGTVENNSSRDIIDLTAKLVQMVVYFSTSGHTERRSETMVKVKAPGCGGGQVALMDWSPLLVPPIPPTGPQGCSIIRIEYYVLFEGDITNTPFDAEVRLPVTIGTIPLHQPLYQPSYADPSAVVLNQPSSNASAPPLPPPCYEVAMGGPQEIPSKSGYDYTFGKLMYAPQYPTYNLPASAPTWDPAYPPQQGDTAYPPSGPGYPPVN</sequence>
<dbReference type="InterPro" id="IPR014752">
    <property type="entry name" value="Arrestin-like_C"/>
</dbReference>
<organism evidence="4 5">
    <name type="scientific">Patiria miniata</name>
    <name type="common">Bat star</name>
    <name type="synonym">Asterina miniata</name>
    <dbReference type="NCBI Taxonomy" id="46514"/>
    <lineage>
        <taxon>Eukaryota</taxon>
        <taxon>Metazoa</taxon>
        <taxon>Echinodermata</taxon>
        <taxon>Eleutherozoa</taxon>
        <taxon>Asterozoa</taxon>
        <taxon>Asteroidea</taxon>
        <taxon>Valvatacea</taxon>
        <taxon>Valvatida</taxon>
        <taxon>Asterinidae</taxon>
        <taxon>Patiria</taxon>
    </lineage>
</organism>
<dbReference type="GO" id="GO:0015031">
    <property type="term" value="P:protein transport"/>
    <property type="evidence" value="ECO:0007669"/>
    <property type="project" value="TreeGrafter"/>
</dbReference>
<evidence type="ECO:0000256" key="1">
    <source>
        <dbReference type="ARBA" id="ARBA00005298"/>
    </source>
</evidence>
<dbReference type="SMART" id="SM01017">
    <property type="entry name" value="Arrestin_C"/>
    <property type="match status" value="1"/>
</dbReference>
<evidence type="ECO:0000259" key="3">
    <source>
        <dbReference type="SMART" id="SM01017"/>
    </source>
</evidence>
<name>A0A914BJR3_PATMI</name>
<evidence type="ECO:0000313" key="4">
    <source>
        <dbReference type="EnsemblMetazoa" id="XP_038076056.1"/>
    </source>
</evidence>
<dbReference type="PANTHER" id="PTHR11188:SF176">
    <property type="entry name" value="ARRESTIN DOMAIN-CONTAINING PROTEIN 1"/>
    <property type="match status" value="1"/>
</dbReference>
<dbReference type="GeneID" id="119744267"/>
<dbReference type="PANTHER" id="PTHR11188">
    <property type="entry name" value="ARRESTIN DOMAIN CONTAINING PROTEIN"/>
    <property type="match status" value="1"/>
</dbReference>
<protein>
    <recommendedName>
        <fullName evidence="3">Arrestin C-terminal-like domain-containing protein</fullName>
    </recommendedName>
</protein>
<evidence type="ECO:0000313" key="5">
    <source>
        <dbReference type="Proteomes" id="UP000887568"/>
    </source>
</evidence>
<proteinExistence type="inferred from homology"/>
<dbReference type="InterPro" id="IPR011021">
    <property type="entry name" value="Arrestin-like_N"/>
</dbReference>
<dbReference type="EnsemblMetazoa" id="XM_038220128.1">
    <property type="protein sequence ID" value="XP_038076056.1"/>
    <property type="gene ID" value="LOC119744267"/>
</dbReference>
<evidence type="ECO:0000256" key="2">
    <source>
        <dbReference type="SAM" id="MobiDB-lite"/>
    </source>
</evidence>
<dbReference type="Proteomes" id="UP000887568">
    <property type="component" value="Unplaced"/>
</dbReference>
<dbReference type="InterPro" id="IPR050357">
    <property type="entry name" value="Arrestin_domain-protein"/>
</dbReference>
<dbReference type="Pfam" id="PF00339">
    <property type="entry name" value="Arrestin_N"/>
    <property type="match status" value="1"/>
</dbReference>
<comment type="similarity">
    <text evidence="1">Belongs to the arrestin family.</text>
</comment>
<dbReference type="InterPro" id="IPR011022">
    <property type="entry name" value="Arrestin_C-like"/>
</dbReference>
<accession>A0A914BJR3</accession>
<dbReference type="GO" id="GO:0005737">
    <property type="term" value="C:cytoplasm"/>
    <property type="evidence" value="ECO:0007669"/>
    <property type="project" value="TreeGrafter"/>
</dbReference>
<dbReference type="Gene3D" id="2.60.40.640">
    <property type="match status" value="2"/>
</dbReference>
<dbReference type="AlphaFoldDB" id="A0A914BJR3"/>
<dbReference type="SUPFAM" id="SSF81296">
    <property type="entry name" value="E set domains"/>
    <property type="match status" value="2"/>
</dbReference>
<dbReference type="OMA" id="THWTETE"/>
<keyword evidence="5" id="KW-1185">Reference proteome</keyword>
<reference evidence="4" key="1">
    <citation type="submission" date="2022-11" db="UniProtKB">
        <authorList>
            <consortium name="EnsemblMetazoa"/>
        </authorList>
    </citation>
    <scope>IDENTIFICATION</scope>
</reference>
<feature type="compositionally biased region" description="Pro residues" evidence="2">
    <location>
        <begin position="400"/>
        <end position="409"/>
    </location>
</feature>
<dbReference type="InterPro" id="IPR014756">
    <property type="entry name" value="Ig_E-set"/>
</dbReference>